<keyword evidence="2" id="KW-1185">Reference proteome</keyword>
<reference evidence="1 2" key="1">
    <citation type="submission" date="2022-04" db="EMBL/GenBank/DDBJ databases">
        <title>Hymenobacter sp. isolated from the air.</title>
        <authorList>
            <person name="Won M."/>
            <person name="Lee C.-M."/>
            <person name="Woen H.-Y."/>
            <person name="Kwon S.-W."/>
        </authorList>
    </citation>
    <scope>NUCLEOTIDE SEQUENCE [LARGE SCALE GENOMIC DNA]</scope>
    <source>
        <strain evidence="2">5516 S-25</strain>
    </source>
</reference>
<proteinExistence type="predicted"/>
<sequence length="108" mass="12086">MSAAGKFREVITIITPASVTTTDALGTIAVSTATSVTRWAAVEMLPAKEELVDGKVIYHQPYQFTLRYDAAITPMQRLEWKGKKISITSVRFNKNYTEIYLNGIERNS</sequence>
<dbReference type="Pfam" id="PF05521">
    <property type="entry name" value="Phage_HCP"/>
    <property type="match status" value="1"/>
</dbReference>
<dbReference type="RefSeq" id="WP_247976538.1">
    <property type="nucleotide sequence ID" value="NZ_CP095848.1"/>
</dbReference>
<evidence type="ECO:0000313" key="1">
    <source>
        <dbReference type="EMBL" id="UPL50526.1"/>
    </source>
</evidence>
<dbReference type="EMBL" id="CP095848">
    <property type="protein sequence ID" value="UPL50526.1"/>
    <property type="molecule type" value="Genomic_DNA"/>
</dbReference>
<gene>
    <name evidence="1" type="ORF">MWH26_06365</name>
</gene>
<dbReference type="Gene3D" id="2.40.10.270">
    <property type="entry name" value="Bacteriophage SPP1 head-tail adaptor protein"/>
    <property type="match status" value="1"/>
</dbReference>
<accession>A0ABY4JCI9</accession>
<protein>
    <submittedName>
        <fullName evidence="1">Phage head closure protein</fullName>
    </submittedName>
</protein>
<dbReference type="InterPro" id="IPR008767">
    <property type="entry name" value="Phage_SPP1_head-tail_adaptor"/>
</dbReference>
<name>A0ABY4JCI9_9BACT</name>
<dbReference type="NCBIfam" id="TIGR01563">
    <property type="entry name" value="gp16_SPP1"/>
    <property type="match status" value="1"/>
</dbReference>
<organism evidence="1 2">
    <name type="scientific">Hymenobacter sublimis</name>
    <dbReference type="NCBI Taxonomy" id="2933777"/>
    <lineage>
        <taxon>Bacteria</taxon>
        <taxon>Pseudomonadati</taxon>
        <taxon>Bacteroidota</taxon>
        <taxon>Cytophagia</taxon>
        <taxon>Cytophagales</taxon>
        <taxon>Hymenobacteraceae</taxon>
        <taxon>Hymenobacter</taxon>
    </lineage>
</organism>
<dbReference type="Proteomes" id="UP000829647">
    <property type="component" value="Chromosome"/>
</dbReference>
<evidence type="ECO:0000313" key="2">
    <source>
        <dbReference type="Proteomes" id="UP000829647"/>
    </source>
</evidence>
<dbReference type="InterPro" id="IPR038666">
    <property type="entry name" value="SSP1_head-tail_sf"/>
</dbReference>